<protein>
    <submittedName>
        <fullName evidence="1">Uncharacterized protein</fullName>
    </submittedName>
</protein>
<proteinExistence type="predicted"/>
<evidence type="ECO:0000313" key="2">
    <source>
        <dbReference type="Proteomes" id="UP000735302"/>
    </source>
</evidence>
<keyword evidence="2" id="KW-1185">Reference proteome</keyword>
<evidence type="ECO:0000313" key="1">
    <source>
        <dbReference type="EMBL" id="GFO05787.1"/>
    </source>
</evidence>
<accession>A0AAV4AFW0</accession>
<reference evidence="1 2" key="1">
    <citation type="journal article" date="2021" name="Elife">
        <title>Chloroplast acquisition without the gene transfer in kleptoplastic sea slugs, Plakobranchus ocellatus.</title>
        <authorList>
            <person name="Maeda T."/>
            <person name="Takahashi S."/>
            <person name="Yoshida T."/>
            <person name="Shimamura S."/>
            <person name="Takaki Y."/>
            <person name="Nagai Y."/>
            <person name="Toyoda A."/>
            <person name="Suzuki Y."/>
            <person name="Arimoto A."/>
            <person name="Ishii H."/>
            <person name="Satoh N."/>
            <person name="Nishiyama T."/>
            <person name="Hasebe M."/>
            <person name="Maruyama T."/>
            <person name="Minagawa J."/>
            <person name="Obokata J."/>
            <person name="Shigenobu S."/>
        </authorList>
    </citation>
    <scope>NUCLEOTIDE SEQUENCE [LARGE SCALE GENOMIC DNA]</scope>
</reference>
<sequence length="108" mass="11811">MAKSKLDTLGLSSEMRVSLVLNLLTIPHKLHVANTKLDTLVLSSEMRVSLVLNLLIIPHKLHMANTKLDTLGLSSEMRARGSSMVAEQARTLTARSSGCRFVVRVSLS</sequence>
<organism evidence="1 2">
    <name type="scientific">Plakobranchus ocellatus</name>
    <dbReference type="NCBI Taxonomy" id="259542"/>
    <lineage>
        <taxon>Eukaryota</taxon>
        <taxon>Metazoa</taxon>
        <taxon>Spiralia</taxon>
        <taxon>Lophotrochozoa</taxon>
        <taxon>Mollusca</taxon>
        <taxon>Gastropoda</taxon>
        <taxon>Heterobranchia</taxon>
        <taxon>Euthyneura</taxon>
        <taxon>Panpulmonata</taxon>
        <taxon>Sacoglossa</taxon>
        <taxon>Placobranchoidea</taxon>
        <taxon>Plakobranchidae</taxon>
        <taxon>Plakobranchus</taxon>
    </lineage>
</organism>
<dbReference type="Proteomes" id="UP000735302">
    <property type="component" value="Unassembled WGS sequence"/>
</dbReference>
<dbReference type="AlphaFoldDB" id="A0AAV4AFW0"/>
<comment type="caution">
    <text evidence="1">The sequence shown here is derived from an EMBL/GenBank/DDBJ whole genome shotgun (WGS) entry which is preliminary data.</text>
</comment>
<gene>
    <name evidence="1" type="ORF">PoB_003229200</name>
</gene>
<dbReference type="EMBL" id="BLXT01003752">
    <property type="protein sequence ID" value="GFO05787.1"/>
    <property type="molecule type" value="Genomic_DNA"/>
</dbReference>
<name>A0AAV4AFW0_9GAST</name>